<keyword evidence="1" id="KW-0812">Transmembrane</keyword>
<proteinExistence type="predicted"/>
<name>A0AAD8TPB0_LOLMU</name>
<keyword evidence="1" id="KW-1133">Transmembrane helix</keyword>
<accession>A0AAD8TPB0</accession>
<feature type="transmembrane region" description="Helical" evidence="1">
    <location>
        <begin position="21"/>
        <end position="40"/>
    </location>
</feature>
<organism evidence="2 3">
    <name type="scientific">Lolium multiflorum</name>
    <name type="common">Italian ryegrass</name>
    <name type="synonym">Lolium perenne subsp. multiflorum</name>
    <dbReference type="NCBI Taxonomy" id="4521"/>
    <lineage>
        <taxon>Eukaryota</taxon>
        <taxon>Viridiplantae</taxon>
        <taxon>Streptophyta</taxon>
        <taxon>Embryophyta</taxon>
        <taxon>Tracheophyta</taxon>
        <taxon>Spermatophyta</taxon>
        <taxon>Magnoliopsida</taxon>
        <taxon>Liliopsida</taxon>
        <taxon>Poales</taxon>
        <taxon>Poaceae</taxon>
        <taxon>BOP clade</taxon>
        <taxon>Pooideae</taxon>
        <taxon>Poodae</taxon>
        <taxon>Poeae</taxon>
        <taxon>Poeae Chloroplast Group 2 (Poeae type)</taxon>
        <taxon>Loliodinae</taxon>
        <taxon>Loliinae</taxon>
        <taxon>Lolium</taxon>
    </lineage>
</organism>
<evidence type="ECO:0000313" key="3">
    <source>
        <dbReference type="Proteomes" id="UP001231189"/>
    </source>
</evidence>
<dbReference type="AlphaFoldDB" id="A0AAD8TPB0"/>
<reference evidence="2" key="1">
    <citation type="submission" date="2023-07" db="EMBL/GenBank/DDBJ databases">
        <title>A chromosome-level genome assembly of Lolium multiflorum.</title>
        <authorList>
            <person name="Chen Y."/>
            <person name="Copetti D."/>
            <person name="Kolliker R."/>
            <person name="Studer B."/>
        </authorList>
    </citation>
    <scope>NUCLEOTIDE SEQUENCE</scope>
    <source>
        <strain evidence="2">02402/16</strain>
        <tissue evidence="2">Leaf</tissue>
    </source>
</reference>
<protein>
    <submittedName>
        <fullName evidence="2">Uncharacterized protein</fullName>
    </submittedName>
</protein>
<dbReference type="EMBL" id="JAUUTY010000002">
    <property type="protein sequence ID" value="KAK1686320.1"/>
    <property type="molecule type" value="Genomic_DNA"/>
</dbReference>
<comment type="caution">
    <text evidence="2">The sequence shown here is derived from an EMBL/GenBank/DDBJ whole genome shotgun (WGS) entry which is preliminary data.</text>
</comment>
<gene>
    <name evidence="2" type="ORF">QYE76_047168</name>
</gene>
<dbReference type="Proteomes" id="UP001231189">
    <property type="component" value="Unassembled WGS sequence"/>
</dbReference>
<sequence length="147" mass="15654">MVVAAANHVGALHVVKMFRSMLVVCRTMGGVVVVVVIATAHPPLIKTGHCASIGPAWLRPDPRSWAPPASPSTPAAWPRKRHVPLSNRHGQQWGRIIRILYGALHIANGHNLPAWISCDNCARPVQVPGIFCGSPADINGHIIAAGI</sequence>
<evidence type="ECO:0000313" key="2">
    <source>
        <dbReference type="EMBL" id="KAK1686320.1"/>
    </source>
</evidence>
<evidence type="ECO:0000256" key="1">
    <source>
        <dbReference type="SAM" id="Phobius"/>
    </source>
</evidence>
<keyword evidence="3" id="KW-1185">Reference proteome</keyword>
<keyword evidence="1" id="KW-0472">Membrane</keyword>